<dbReference type="PANTHER" id="PTHR43580">
    <property type="entry name" value="OXIDOREDUCTASE GLYR1-RELATED"/>
    <property type="match status" value="1"/>
</dbReference>
<dbReference type="Gene3D" id="1.10.1040.10">
    <property type="entry name" value="N-(1-d-carboxylethyl)-l-norvaline Dehydrogenase, domain 2"/>
    <property type="match status" value="1"/>
</dbReference>
<dbReference type="Gene3D" id="3.40.50.720">
    <property type="entry name" value="NAD(P)-binding Rossmann-like Domain"/>
    <property type="match status" value="1"/>
</dbReference>
<dbReference type="STRING" id="67356.AQJ84_26290"/>
<gene>
    <name evidence="3" type="ORF">ADK37_31230</name>
</gene>
<dbReference type="PANTHER" id="PTHR43580:SF2">
    <property type="entry name" value="CYTOKINE-LIKE NUCLEAR FACTOR N-PAC"/>
    <property type="match status" value="1"/>
</dbReference>
<dbReference type="PATRIC" id="fig|67356.5.peg.6689"/>
<evidence type="ECO:0000259" key="2">
    <source>
        <dbReference type="Pfam" id="PF09130"/>
    </source>
</evidence>
<evidence type="ECO:0000259" key="1">
    <source>
        <dbReference type="Pfam" id="PF03446"/>
    </source>
</evidence>
<dbReference type="InterPro" id="IPR006115">
    <property type="entry name" value="6PGDH_NADP-bd"/>
</dbReference>
<feature type="domain" description="6-phosphogluconate dehydrogenase NADP-binding" evidence="1">
    <location>
        <begin position="7"/>
        <end position="151"/>
    </location>
</feature>
<dbReference type="SUPFAM" id="SSF51735">
    <property type="entry name" value="NAD(P)-binding Rossmann-fold domains"/>
    <property type="match status" value="1"/>
</dbReference>
<dbReference type="RefSeq" id="WP_053192690.1">
    <property type="nucleotide sequence ID" value="NZ_KQ948996.1"/>
</dbReference>
<organism evidence="3 4">
    <name type="scientific">Streptomyces resistomycificus</name>
    <dbReference type="NCBI Taxonomy" id="67356"/>
    <lineage>
        <taxon>Bacteria</taxon>
        <taxon>Bacillati</taxon>
        <taxon>Actinomycetota</taxon>
        <taxon>Actinomycetes</taxon>
        <taxon>Kitasatosporales</taxon>
        <taxon>Streptomycetaceae</taxon>
        <taxon>Streptomyces</taxon>
        <taxon>Streptomyces aurantiacus group</taxon>
    </lineage>
</organism>
<sequence length="287" mass="29920">MVRTDVGILHPGAMGAEVAAQAVAAGNEVWWLARGRSAATRQRAEELGLRPATSMAELTAECAVLLSVCPPAAALDVARQVATAGFDGVYVEANAIGPDRMAQIAEVLGGGGARLVDGGIIGPPPREPVTTRLYLSGDDNVVAEVAALFDETLLTPVTVAGPVGRASALKLAFAAYNKISYALAAEACALAEGHGVLADLLDVARHMLPDTPLARPQQLAGAGPKAWRWEPEMREIAEAWRGRGQSGAFADAAAETFDRWRAHKDDVTVTSEQLLADLGGREPDEAG</sequence>
<feature type="domain" description="Phosphogluconate dehydrogenase NAD-binding putative C-terminal" evidence="2">
    <location>
        <begin position="191"/>
        <end position="260"/>
    </location>
</feature>
<name>A0A0L8L006_9ACTN</name>
<dbReference type="SUPFAM" id="SSF48179">
    <property type="entry name" value="6-phosphogluconate dehydrogenase C-terminal domain-like"/>
    <property type="match status" value="1"/>
</dbReference>
<evidence type="ECO:0000313" key="3">
    <source>
        <dbReference type="EMBL" id="KOG31431.1"/>
    </source>
</evidence>
<evidence type="ECO:0008006" key="5">
    <source>
        <dbReference type="Google" id="ProtNLM"/>
    </source>
</evidence>
<accession>A0A0L8L006</accession>
<dbReference type="GO" id="GO:0050661">
    <property type="term" value="F:NADP binding"/>
    <property type="evidence" value="ECO:0007669"/>
    <property type="project" value="InterPro"/>
</dbReference>
<dbReference type="InterPro" id="IPR013328">
    <property type="entry name" value="6PGD_dom2"/>
</dbReference>
<dbReference type="Pfam" id="PF09130">
    <property type="entry name" value="DUF1932"/>
    <property type="match status" value="1"/>
</dbReference>
<dbReference type="InterPro" id="IPR015814">
    <property type="entry name" value="Pgluconate_DH_NAD-bd_C"/>
</dbReference>
<dbReference type="Proteomes" id="UP000037251">
    <property type="component" value="Unassembled WGS sequence"/>
</dbReference>
<dbReference type="AlphaFoldDB" id="A0A0L8L006"/>
<reference evidence="4" key="1">
    <citation type="submission" date="2015-07" db="EMBL/GenBank/DDBJ databases">
        <authorList>
            <person name="Ju K.-S."/>
            <person name="Doroghazi J.R."/>
            <person name="Metcalf W.W."/>
        </authorList>
    </citation>
    <scope>NUCLEOTIDE SEQUENCE [LARGE SCALE GENOMIC DNA]</scope>
    <source>
        <strain evidence="4">NRRL 2290</strain>
    </source>
</reference>
<dbReference type="OrthoDB" id="1271986at2"/>
<comment type="caution">
    <text evidence="3">The sequence shown here is derived from an EMBL/GenBank/DDBJ whole genome shotgun (WGS) entry which is preliminary data.</text>
</comment>
<dbReference type="eggNOG" id="COG2084">
    <property type="taxonomic scope" value="Bacteria"/>
</dbReference>
<protein>
    <recommendedName>
        <fullName evidence="5">Phosphogluconate dehydrogenase</fullName>
    </recommendedName>
</protein>
<dbReference type="InterPro" id="IPR008927">
    <property type="entry name" value="6-PGluconate_DH-like_C_sf"/>
</dbReference>
<proteinExistence type="predicted"/>
<dbReference type="InterPro" id="IPR051265">
    <property type="entry name" value="HIBADH-related_NP60_sf"/>
</dbReference>
<keyword evidence="4" id="KW-1185">Reference proteome</keyword>
<dbReference type="EMBL" id="LGUS01000197">
    <property type="protein sequence ID" value="KOG31431.1"/>
    <property type="molecule type" value="Genomic_DNA"/>
</dbReference>
<dbReference type="InterPro" id="IPR036291">
    <property type="entry name" value="NAD(P)-bd_dom_sf"/>
</dbReference>
<evidence type="ECO:0000313" key="4">
    <source>
        <dbReference type="Proteomes" id="UP000037251"/>
    </source>
</evidence>
<dbReference type="Pfam" id="PF03446">
    <property type="entry name" value="NAD_binding_2"/>
    <property type="match status" value="1"/>
</dbReference>